<accession>A0ABN1W2N4</accession>
<feature type="region of interest" description="Disordered" evidence="1">
    <location>
        <begin position="97"/>
        <end position="124"/>
    </location>
</feature>
<dbReference type="Proteomes" id="UP001500653">
    <property type="component" value="Unassembled WGS sequence"/>
</dbReference>
<feature type="compositionally biased region" description="Low complexity" evidence="1">
    <location>
        <begin position="104"/>
        <end position="124"/>
    </location>
</feature>
<proteinExistence type="predicted"/>
<dbReference type="EMBL" id="BAAALN010000005">
    <property type="protein sequence ID" value="GAA1232658.1"/>
    <property type="molecule type" value="Genomic_DNA"/>
</dbReference>
<organism evidence="2 3">
    <name type="scientific">Prauserella halophila</name>
    <dbReference type="NCBI Taxonomy" id="185641"/>
    <lineage>
        <taxon>Bacteria</taxon>
        <taxon>Bacillati</taxon>
        <taxon>Actinomycetota</taxon>
        <taxon>Actinomycetes</taxon>
        <taxon>Pseudonocardiales</taxon>
        <taxon>Pseudonocardiaceae</taxon>
        <taxon>Prauserella</taxon>
    </lineage>
</organism>
<sequence>MTVGSFVGSGVVVGLLRLVVCSGSVVDGGASGMVVGRVGCSGSTVTVVVRGPAGRDDDLRSTPGERGSGLLTVALVVAGGAGLEEICPSAWPGRAESVASLDDASTPSVVSTASATPAAGKARQ</sequence>
<evidence type="ECO:0000313" key="3">
    <source>
        <dbReference type="Proteomes" id="UP001500653"/>
    </source>
</evidence>
<name>A0ABN1W2N4_9PSEU</name>
<reference evidence="2 3" key="1">
    <citation type="journal article" date="2019" name="Int. J. Syst. Evol. Microbiol.">
        <title>The Global Catalogue of Microorganisms (GCM) 10K type strain sequencing project: providing services to taxonomists for standard genome sequencing and annotation.</title>
        <authorList>
            <consortium name="The Broad Institute Genomics Platform"/>
            <consortium name="The Broad Institute Genome Sequencing Center for Infectious Disease"/>
            <person name="Wu L."/>
            <person name="Ma J."/>
        </authorList>
    </citation>
    <scope>NUCLEOTIDE SEQUENCE [LARGE SCALE GENOMIC DNA]</scope>
    <source>
        <strain evidence="2 3">JCM 13023</strain>
    </source>
</reference>
<protein>
    <recommendedName>
        <fullName evidence="4">Secreted protein</fullName>
    </recommendedName>
</protein>
<keyword evidence="3" id="KW-1185">Reference proteome</keyword>
<comment type="caution">
    <text evidence="2">The sequence shown here is derived from an EMBL/GenBank/DDBJ whole genome shotgun (WGS) entry which is preliminary data.</text>
</comment>
<evidence type="ECO:0008006" key="4">
    <source>
        <dbReference type="Google" id="ProtNLM"/>
    </source>
</evidence>
<evidence type="ECO:0000313" key="2">
    <source>
        <dbReference type="EMBL" id="GAA1232658.1"/>
    </source>
</evidence>
<evidence type="ECO:0000256" key="1">
    <source>
        <dbReference type="SAM" id="MobiDB-lite"/>
    </source>
</evidence>
<gene>
    <name evidence="2" type="ORF">GCM10009676_14870</name>
</gene>